<sequence length="406" mass="43458">MPSLTRRALLSKLAFATPTMAEVQGDHTLIHIFLRGGADTLNLWVPYADDRYYRLRPALAIPAPGKGSDAALRLNDHYALHPALKPLEAAYQEGRLGAVQSVGVDNTSGSHFECQDQMEHGDSMHGIPAGGGWLGRYLRLRAGAKASPLSAVAIGTTLPESLRGAPAVSVLEHLEDISLKAAGKHAEEVVTALQSLYGADVSLLGERGLETLDLFRRLSALQQRTDGPDHGATYPSAPFGSGLREIARLVKARLGLQVACIDLGGWDTHFFQGNSSGTQAQQIKLLAEGIAALETDLEEHRARYTIMVTTEFGRRVYENASLGTDHGRGFTLMALGDRVKGGQVIGGWPIQADDDVNVNTPGPGGLIAETDYRQVFAEVLRGSLGLTTQEATQVFPGIVPQKVGLM</sequence>
<dbReference type="InterPro" id="IPR010869">
    <property type="entry name" value="DUF1501"/>
</dbReference>
<keyword evidence="2" id="KW-1185">Reference proteome</keyword>
<dbReference type="PANTHER" id="PTHR43737">
    <property type="entry name" value="BLL7424 PROTEIN"/>
    <property type="match status" value="1"/>
</dbReference>
<gene>
    <name evidence="1" type="ORF">HNQ64_000349</name>
</gene>
<dbReference type="EMBL" id="JACHIF010000001">
    <property type="protein sequence ID" value="MBB5036115.1"/>
    <property type="molecule type" value="Genomic_DNA"/>
</dbReference>
<dbReference type="Pfam" id="PF07394">
    <property type="entry name" value="DUF1501"/>
    <property type="match status" value="1"/>
</dbReference>
<protein>
    <submittedName>
        <fullName evidence="1">Uncharacterized protein (DUF1501 family)</fullName>
    </submittedName>
</protein>
<evidence type="ECO:0000313" key="1">
    <source>
        <dbReference type="EMBL" id="MBB5036115.1"/>
    </source>
</evidence>
<dbReference type="Proteomes" id="UP000534294">
    <property type="component" value="Unassembled WGS sequence"/>
</dbReference>
<proteinExistence type="predicted"/>
<dbReference type="AlphaFoldDB" id="A0A7W7YH53"/>
<dbReference type="RefSeq" id="WP_184204575.1">
    <property type="nucleotide sequence ID" value="NZ_JACHIF010000001.1"/>
</dbReference>
<reference evidence="1 2" key="1">
    <citation type="submission" date="2020-08" db="EMBL/GenBank/DDBJ databases">
        <title>Genomic Encyclopedia of Type Strains, Phase IV (KMG-IV): sequencing the most valuable type-strain genomes for metagenomic binning, comparative biology and taxonomic classification.</title>
        <authorList>
            <person name="Goeker M."/>
        </authorList>
    </citation>
    <scope>NUCLEOTIDE SEQUENCE [LARGE SCALE GENOMIC DNA]</scope>
    <source>
        <strain evidence="1 2">DSM 12251</strain>
    </source>
</reference>
<organism evidence="1 2">
    <name type="scientific">Prosthecobacter dejongeii</name>
    <dbReference type="NCBI Taxonomy" id="48465"/>
    <lineage>
        <taxon>Bacteria</taxon>
        <taxon>Pseudomonadati</taxon>
        <taxon>Verrucomicrobiota</taxon>
        <taxon>Verrucomicrobiia</taxon>
        <taxon>Verrucomicrobiales</taxon>
        <taxon>Verrucomicrobiaceae</taxon>
        <taxon>Prosthecobacter</taxon>
    </lineage>
</organism>
<dbReference type="PANTHER" id="PTHR43737:SF1">
    <property type="entry name" value="DUF1501 DOMAIN-CONTAINING PROTEIN"/>
    <property type="match status" value="1"/>
</dbReference>
<comment type="caution">
    <text evidence="1">The sequence shown here is derived from an EMBL/GenBank/DDBJ whole genome shotgun (WGS) entry which is preliminary data.</text>
</comment>
<evidence type="ECO:0000313" key="2">
    <source>
        <dbReference type="Proteomes" id="UP000534294"/>
    </source>
</evidence>
<accession>A0A7W7YH53</accession>
<name>A0A7W7YH53_9BACT</name>